<dbReference type="EMBL" id="CADCVM010000364">
    <property type="protein sequence ID" value="CAA9514580.1"/>
    <property type="molecule type" value="Genomic_DNA"/>
</dbReference>
<name>A0A6J4T6J4_9ACTN</name>
<evidence type="ECO:0000313" key="2">
    <source>
        <dbReference type="EMBL" id="CAA9514580.1"/>
    </source>
</evidence>
<feature type="non-terminal residue" evidence="2">
    <location>
        <position position="70"/>
    </location>
</feature>
<evidence type="ECO:0000256" key="1">
    <source>
        <dbReference type="SAM" id="MobiDB-lite"/>
    </source>
</evidence>
<organism evidence="2">
    <name type="scientific">uncultured Rubrobacteraceae bacterium</name>
    <dbReference type="NCBI Taxonomy" id="349277"/>
    <lineage>
        <taxon>Bacteria</taxon>
        <taxon>Bacillati</taxon>
        <taxon>Actinomycetota</taxon>
        <taxon>Rubrobacteria</taxon>
        <taxon>Rubrobacterales</taxon>
        <taxon>Rubrobacteraceae</taxon>
        <taxon>environmental samples</taxon>
    </lineage>
</organism>
<gene>
    <name evidence="2" type="ORF">AVDCRST_MAG05-3221</name>
</gene>
<feature type="compositionally biased region" description="Basic residues" evidence="1">
    <location>
        <begin position="30"/>
        <end position="39"/>
    </location>
</feature>
<reference evidence="2" key="1">
    <citation type="submission" date="2020-02" db="EMBL/GenBank/DDBJ databases">
        <authorList>
            <person name="Meier V. D."/>
        </authorList>
    </citation>
    <scope>NUCLEOTIDE SEQUENCE</scope>
    <source>
        <strain evidence="2">AVDCRST_MAG05</strain>
    </source>
</reference>
<proteinExistence type="predicted"/>
<feature type="non-terminal residue" evidence="2">
    <location>
        <position position="1"/>
    </location>
</feature>
<feature type="compositionally biased region" description="Low complexity" evidence="1">
    <location>
        <begin position="51"/>
        <end position="62"/>
    </location>
</feature>
<protein>
    <submittedName>
        <fullName evidence="2">Phytoene dehydrogenase and related proteins</fullName>
    </submittedName>
</protein>
<accession>A0A6J4T6J4</accession>
<sequence>ESYRCRGRSRRPHVRKGVEESWRRGLRIRGVGRPRRPRAHGREGGVPARPGLPGVLHLLPGLQASPRPLS</sequence>
<feature type="region of interest" description="Disordered" evidence="1">
    <location>
        <begin position="30"/>
        <end position="70"/>
    </location>
</feature>
<dbReference type="AlphaFoldDB" id="A0A6J4T6J4"/>